<accession>A0AAW0PG49</accession>
<dbReference type="GO" id="GO:0016020">
    <property type="term" value="C:membrane"/>
    <property type="evidence" value="ECO:0007669"/>
    <property type="project" value="UniProtKB-SubCell"/>
</dbReference>
<gene>
    <name evidence="5" type="ORF">WMY93_008411</name>
</gene>
<dbReference type="Pfam" id="PF00169">
    <property type="entry name" value="PH"/>
    <property type="match status" value="1"/>
</dbReference>
<dbReference type="GO" id="GO:0045595">
    <property type="term" value="P:regulation of cell differentiation"/>
    <property type="evidence" value="ECO:0007669"/>
    <property type="project" value="TreeGrafter"/>
</dbReference>
<name>A0AAW0PG49_9GOBI</name>
<evidence type="ECO:0000259" key="4">
    <source>
        <dbReference type="PROSITE" id="PS50003"/>
    </source>
</evidence>
<evidence type="ECO:0000256" key="1">
    <source>
        <dbReference type="ARBA" id="ARBA00004370"/>
    </source>
</evidence>
<dbReference type="SMART" id="SM00233">
    <property type="entry name" value="PH"/>
    <property type="match status" value="1"/>
</dbReference>
<dbReference type="Gene3D" id="2.30.29.30">
    <property type="entry name" value="Pleckstrin-homology domain (PH domain)/Phosphotyrosine-binding domain (PTB)"/>
    <property type="match status" value="1"/>
</dbReference>
<dbReference type="CDD" id="cd00821">
    <property type="entry name" value="PH"/>
    <property type="match status" value="1"/>
</dbReference>
<dbReference type="PANTHER" id="PTHR14309:SF10">
    <property type="entry name" value="PH DOMAIN-CONTAINING PROTEIN"/>
    <property type="match status" value="1"/>
</dbReference>
<dbReference type="PROSITE" id="PS50003">
    <property type="entry name" value="PH_DOMAIN"/>
    <property type="match status" value="1"/>
</dbReference>
<feature type="domain" description="PH" evidence="4">
    <location>
        <begin position="4"/>
        <end position="112"/>
    </location>
</feature>
<dbReference type="InterPro" id="IPR039680">
    <property type="entry name" value="PLEKHB1/2"/>
</dbReference>
<dbReference type="AlphaFoldDB" id="A0AAW0PG49"/>
<dbReference type="InterPro" id="IPR001849">
    <property type="entry name" value="PH_domain"/>
</dbReference>
<proteinExistence type="predicted"/>
<dbReference type="SUPFAM" id="SSF50729">
    <property type="entry name" value="PH domain-like"/>
    <property type="match status" value="1"/>
</dbReference>
<sequence length="242" mass="26069">MNATGIHQGMLRMYGGFLFKQWKKRFLLLTAEGSLLLCHNATSTPDQLVSLQNDCEAIAEGKDILDLPKLPPGGSRSCCFALILRQNKYLLLLTDTAADCSQWLNILKKVKQGVSSTISSCKRHQLPPSITLKDLMPEKIPDRDPPTPPIGNEASSTAAVGTCGSPREGGRNAVRSQQYRGGAHSVGCLRHGTINNAQAMKAVYLLMGGAAASSALGYLGACSPLIWRPKLQIYHPTQISLA</sequence>
<keyword evidence="6" id="KW-1185">Reference proteome</keyword>
<comment type="caution">
    <text evidence="5">The sequence shown here is derived from an EMBL/GenBank/DDBJ whole genome shotgun (WGS) entry which is preliminary data.</text>
</comment>
<keyword evidence="2" id="KW-0472">Membrane</keyword>
<organism evidence="5 6">
    <name type="scientific">Mugilogobius chulae</name>
    <name type="common">yellowstripe goby</name>
    <dbReference type="NCBI Taxonomy" id="88201"/>
    <lineage>
        <taxon>Eukaryota</taxon>
        <taxon>Metazoa</taxon>
        <taxon>Chordata</taxon>
        <taxon>Craniata</taxon>
        <taxon>Vertebrata</taxon>
        <taxon>Euteleostomi</taxon>
        <taxon>Actinopterygii</taxon>
        <taxon>Neopterygii</taxon>
        <taxon>Teleostei</taxon>
        <taxon>Neoteleostei</taxon>
        <taxon>Acanthomorphata</taxon>
        <taxon>Gobiaria</taxon>
        <taxon>Gobiiformes</taxon>
        <taxon>Gobioidei</taxon>
        <taxon>Gobiidae</taxon>
        <taxon>Gobionellinae</taxon>
        <taxon>Mugilogobius</taxon>
    </lineage>
</organism>
<dbReference type="InterPro" id="IPR011993">
    <property type="entry name" value="PH-like_dom_sf"/>
</dbReference>
<evidence type="ECO:0000256" key="3">
    <source>
        <dbReference type="SAM" id="MobiDB-lite"/>
    </source>
</evidence>
<evidence type="ECO:0000313" key="6">
    <source>
        <dbReference type="Proteomes" id="UP001460270"/>
    </source>
</evidence>
<comment type="subcellular location">
    <subcellularLocation>
        <location evidence="1">Membrane</location>
    </subcellularLocation>
</comment>
<protein>
    <recommendedName>
        <fullName evidence="4">PH domain-containing protein</fullName>
    </recommendedName>
</protein>
<dbReference type="PANTHER" id="PTHR14309">
    <property type="entry name" value="EXPRESSED PROTEIN"/>
    <property type="match status" value="1"/>
</dbReference>
<evidence type="ECO:0000313" key="5">
    <source>
        <dbReference type="EMBL" id="KAK7926101.1"/>
    </source>
</evidence>
<feature type="region of interest" description="Disordered" evidence="3">
    <location>
        <begin position="144"/>
        <end position="172"/>
    </location>
</feature>
<evidence type="ECO:0000256" key="2">
    <source>
        <dbReference type="ARBA" id="ARBA00023136"/>
    </source>
</evidence>
<dbReference type="Proteomes" id="UP001460270">
    <property type="component" value="Unassembled WGS sequence"/>
</dbReference>
<reference evidence="6" key="1">
    <citation type="submission" date="2024-04" db="EMBL/GenBank/DDBJ databases">
        <title>Salinicola lusitanus LLJ914,a marine bacterium isolated from the Okinawa Trough.</title>
        <authorList>
            <person name="Li J."/>
        </authorList>
    </citation>
    <scope>NUCLEOTIDE SEQUENCE [LARGE SCALE GENOMIC DNA]</scope>
</reference>
<dbReference type="EMBL" id="JBBPFD010000005">
    <property type="protein sequence ID" value="KAK7926101.1"/>
    <property type="molecule type" value="Genomic_DNA"/>
</dbReference>